<dbReference type="EMBL" id="JAHIBW010000012">
    <property type="protein sequence ID" value="KAG7306298.1"/>
    <property type="molecule type" value="Genomic_DNA"/>
</dbReference>
<gene>
    <name evidence="1" type="ORF">JYU34_008898</name>
</gene>
<protein>
    <submittedName>
        <fullName evidence="1">Uncharacterized protein</fullName>
    </submittedName>
</protein>
<comment type="caution">
    <text evidence="1">The sequence shown here is derived from an EMBL/GenBank/DDBJ whole genome shotgun (WGS) entry which is preliminary data.</text>
</comment>
<accession>A0ABQ7QM37</accession>
<sequence length="89" mass="9726">SFSHVQLGKLVKSCSVPPNGQIKASAGCFYGCSTIYKQDPETIHYWLVKACPPLGGGIGVGMRLPPFMPHPPAPGRSCKEQHRYSHHRP</sequence>
<keyword evidence="2" id="KW-1185">Reference proteome</keyword>
<reference evidence="1 2" key="1">
    <citation type="submission" date="2021-06" db="EMBL/GenBank/DDBJ databases">
        <title>A haploid diamondback moth (Plutella xylostella L.) genome assembly resolves 31 chromosomes and identifies a diamide resistance mutation.</title>
        <authorList>
            <person name="Ward C.M."/>
            <person name="Perry K.D."/>
            <person name="Baker G."/>
            <person name="Powis K."/>
            <person name="Heckel D.G."/>
            <person name="Baxter S.W."/>
        </authorList>
    </citation>
    <scope>NUCLEOTIDE SEQUENCE [LARGE SCALE GENOMIC DNA]</scope>
    <source>
        <strain evidence="1 2">LV</strain>
        <tissue evidence="1">Single pupa</tissue>
    </source>
</reference>
<dbReference type="Proteomes" id="UP000823941">
    <property type="component" value="Chromosome 12"/>
</dbReference>
<feature type="non-terminal residue" evidence="1">
    <location>
        <position position="1"/>
    </location>
</feature>
<proteinExistence type="predicted"/>
<organism evidence="1 2">
    <name type="scientific">Plutella xylostella</name>
    <name type="common">Diamondback moth</name>
    <name type="synonym">Plutella maculipennis</name>
    <dbReference type="NCBI Taxonomy" id="51655"/>
    <lineage>
        <taxon>Eukaryota</taxon>
        <taxon>Metazoa</taxon>
        <taxon>Ecdysozoa</taxon>
        <taxon>Arthropoda</taxon>
        <taxon>Hexapoda</taxon>
        <taxon>Insecta</taxon>
        <taxon>Pterygota</taxon>
        <taxon>Neoptera</taxon>
        <taxon>Endopterygota</taxon>
        <taxon>Lepidoptera</taxon>
        <taxon>Glossata</taxon>
        <taxon>Ditrysia</taxon>
        <taxon>Yponomeutoidea</taxon>
        <taxon>Plutellidae</taxon>
        <taxon>Plutella</taxon>
    </lineage>
</organism>
<evidence type="ECO:0000313" key="1">
    <source>
        <dbReference type="EMBL" id="KAG7306298.1"/>
    </source>
</evidence>
<name>A0ABQ7QM37_PLUXY</name>
<evidence type="ECO:0000313" key="2">
    <source>
        <dbReference type="Proteomes" id="UP000823941"/>
    </source>
</evidence>